<protein>
    <submittedName>
        <fullName evidence="2">tRNA(1-methyladenosine) methyltransferase-related protein</fullName>
    </submittedName>
</protein>
<dbReference type="Gene3D" id="2.170.16.10">
    <property type="entry name" value="Hedgehog/Intein (Hint) domain"/>
    <property type="match status" value="1"/>
</dbReference>
<dbReference type="SUPFAM" id="SSF51294">
    <property type="entry name" value="Hedgehog/intein (Hint) domain"/>
    <property type="match status" value="1"/>
</dbReference>
<evidence type="ECO:0000313" key="3">
    <source>
        <dbReference type="Proteomes" id="UP000000692"/>
    </source>
</evidence>
<gene>
    <name evidence="2" type="ordered locus">KVU_2404</name>
</gene>
<dbReference type="InterPro" id="IPR036844">
    <property type="entry name" value="Hint_dom_sf"/>
</dbReference>
<feature type="domain" description="Hedgehog/Intein (Hint)" evidence="1">
    <location>
        <begin position="131"/>
        <end position="262"/>
    </location>
</feature>
<dbReference type="HOGENOM" id="CLU_522510_0_0_5"/>
<dbReference type="Proteomes" id="UP000000692">
    <property type="component" value="Chromosome"/>
</dbReference>
<dbReference type="Pfam" id="PF13403">
    <property type="entry name" value="Hint_2"/>
    <property type="match status" value="1"/>
</dbReference>
<dbReference type="OrthoDB" id="6305173at2"/>
<accession>F9Y753</accession>
<dbReference type="eggNOG" id="COG2374">
    <property type="taxonomic scope" value="Bacteria"/>
</dbReference>
<dbReference type="GO" id="GO:0008168">
    <property type="term" value="F:methyltransferase activity"/>
    <property type="evidence" value="ECO:0007669"/>
    <property type="project" value="UniProtKB-KW"/>
</dbReference>
<evidence type="ECO:0000259" key="1">
    <source>
        <dbReference type="Pfam" id="PF13403"/>
    </source>
</evidence>
<reference evidence="2 3" key="1">
    <citation type="journal article" date="2011" name="J. Bacteriol.">
        <title>Complete genome sequence of the industrial strain Ketogulonicigenium vulgare WSH-001.</title>
        <authorList>
            <person name="Liu L."/>
            <person name="Li Y."/>
            <person name="Zhang J."/>
            <person name="Zhou Z."/>
            <person name="Liu J."/>
            <person name="Li X."/>
            <person name="Zhou J."/>
            <person name="Du G."/>
            <person name="Wang L."/>
            <person name="Chen J."/>
        </authorList>
    </citation>
    <scope>NUCLEOTIDE SEQUENCE [LARGE SCALE GENOMIC DNA]</scope>
    <source>
        <strain evidence="2 3">WSH-001</strain>
    </source>
</reference>
<evidence type="ECO:0000313" key="2">
    <source>
        <dbReference type="EMBL" id="AEM42243.1"/>
    </source>
</evidence>
<sequence>MVLTGARAIGTSSDTYRLVWYQNTGSQSTTDNFLNGQTWAIQTYNAANDPDGNPSVGEDGWTTAYTYSQMTPHPDLVAGLGSGTGYIVFSGNNGNWFILDINADFNTTAETLYYYGPVTPNSLTFTQVQAVCYLRGTMIMTDRGEMPIEQLREGDRVVTRFGGLREIKWIGRQQFRGNKTFGNEAIRFAPGAISQNMPQRSLYVSAGHSMLVGDVLVLAQDLVNGITVTRESSRDTWDYFQLDLGTHDLVLADGAWSEVFADCGTFRSKFDNAEDYRRRFPTNIAPLLPQFCLPRPNDGAALRNAIATVAQRALDKRGAEVMGRLDGQVEIIASPFRVEGWARDQDFPNQPVALEILLDGEVIGATLACLPQHGNASRTRQRFVFEGDAALTEAELRRVVVRRTLDGVVLNSQTADQMGQMRGHLDLVSATGVIEGWARDLEFTETPVTLEAWLDDSYLGTVTANKARRDLTANHGDCAFTLRLNRSFTAAEALRVTLRRVGNDAQLNRSVNTKVPQELAA</sequence>
<dbReference type="AlphaFoldDB" id="F9Y753"/>
<dbReference type="GO" id="GO:0032259">
    <property type="term" value="P:methylation"/>
    <property type="evidence" value="ECO:0007669"/>
    <property type="project" value="UniProtKB-KW"/>
</dbReference>
<proteinExistence type="predicted"/>
<keyword evidence="2" id="KW-0808">Transferase</keyword>
<dbReference type="InterPro" id="IPR028992">
    <property type="entry name" value="Hedgehog/Intein_dom"/>
</dbReference>
<name>F9Y753_KETVW</name>
<dbReference type="KEGG" id="kvl:KVU_2404"/>
<dbReference type="EMBL" id="CP002018">
    <property type="protein sequence ID" value="AEM42243.1"/>
    <property type="molecule type" value="Genomic_DNA"/>
</dbReference>
<keyword evidence="2" id="KW-0489">Methyltransferase</keyword>
<keyword evidence="3" id="KW-1185">Reference proteome</keyword>
<organism evidence="2 3">
    <name type="scientific">Ketogulonicigenium vulgare (strain WSH-001)</name>
    <dbReference type="NCBI Taxonomy" id="759362"/>
    <lineage>
        <taxon>Bacteria</taxon>
        <taxon>Pseudomonadati</taxon>
        <taxon>Pseudomonadota</taxon>
        <taxon>Alphaproteobacteria</taxon>
        <taxon>Rhodobacterales</taxon>
        <taxon>Roseobacteraceae</taxon>
        <taxon>Ketogulonicigenium</taxon>
    </lineage>
</organism>